<name>A0A239UFZ0_9STAP</name>
<evidence type="ECO:0000313" key="2">
    <source>
        <dbReference type="Proteomes" id="UP000321736"/>
    </source>
</evidence>
<dbReference type="AlphaFoldDB" id="A0A239UFZ0"/>
<accession>A0A239UFZ0</accession>
<organism evidence="1 2">
    <name type="scientific">Staphylococcus piscifermentans</name>
    <dbReference type="NCBI Taxonomy" id="70258"/>
    <lineage>
        <taxon>Bacteria</taxon>
        <taxon>Bacillati</taxon>
        <taxon>Bacillota</taxon>
        <taxon>Bacilli</taxon>
        <taxon>Bacillales</taxon>
        <taxon>Staphylococcaceae</taxon>
        <taxon>Staphylococcus</taxon>
    </lineage>
</organism>
<gene>
    <name evidence="1" type="ORF">SPI02_22360</name>
</gene>
<comment type="caution">
    <text evidence="1">The sequence shown here is derived from an EMBL/GenBank/DDBJ whole genome shotgun (WGS) entry which is preliminary data.</text>
</comment>
<dbReference type="Proteomes" id="UP000321736">
    <property type="component" value="Unassembled WGS sequence"/>
</dbReference>
<sequence length="61" mass="6813">MKKWVGGNMNIKKLVVLVIIVGVILLVNYKLDIIDPVTFLSGVSIVIIASLFRKPFKSKDK</sequence>
<evidence type="ECO:0000313" key="1">
    <source>
        <dbReference type="EMBL" id="GEP85651.1"/>
    </source>
</evidence>
<proteinExistence type="predicted"/>
<keyword evidence="2" id="KW-1185">Reference proteome</keyword>
<dbReference type="EMBL" id="BKAR01000037">
    <property type="protein sequence ID" value="GEP85651.1"/>
    <property type="molecule type" value="Genomic_DNA"/>
</dbReference>
<protein>
    <submittedName>
        <fullName evidence="1">Uncharacterized protein</fullName>
    </submittedName>
</protein>
<reference evidence="1 2" key="1">
    <citation type="submission" date="2019-07" db="EMBL/GenBank/DDBJ databases">
        <title>Whole genome shotgun sequence of Staphylococcus piscifermentans NBRC 109625.</title>
        <authorList>
            <person name="Hosoyama A."/>
            <person name="Uohara A."/>
            <person name="Ohji S."/>
            <person name="Ichikawa N."/>
        </authorList>
    </citation>
    <scope>NUCLEOTIDE SEQUENCE [LARGE SCALE GENOMIC DNA]</scope>
    <source>
        <strain evidence="1 2">NBRC 109625</strain>
    </source>
</reference>